<dbReference type="EMBL" id="BAABLK010000015">
    <property type="protein sequence ID" value="GAA5226228.1"/>
    <property type="molecule type" value="Genomic_DNA"/>
</dbReference>
<dbReference type="GO" id="GO:0016757">
    <property type="term" value="F:glycosyltransferase activity"/>
    <property type="evidence" value="ECO:0007669"/>
    <property type="project" value="UniProtKB-KW"/>
</dbReference>
<keyword evidence="3" id="KW-0328">Glycosyltransferase</keyword>
<protein>
    <submittedName>
        <fullName evidence="3">Phosphoribosyltransferase</fullName>
    </submittedName>
</protein>
<dbReference type="InterPro" id="IPR000836">
    <property type="entry name" value="PRTase_dom"/>
</dbReference>
<evidence type="ECO:0000313" key="3">
    <source>
        <dbReference type="EMBL" id="GAA5226228.1"/>
    </source>
</evidence>
<comment type="caution">
    <text evidence="3">The sequence shown here is derived from an EMBL/GenBank/DDBJ whole genome shotgun (WGS) entry which is preliminary data.</text>
</comment>
<feature type="domain" description="Phosphoribosyltransferase" evidence="2">
    <location>
        <begin position="56"/>
        <end position="199"/>
    </location>
</feature>
<gene>
    <name evidence="3" type="ORF">GCM10025778_07590</name>
</gene>
<evidence type="ECO:0000256" key="1">
    <source>
        <dbReference type="SAM" id="MobiDB-lite"/>
    </source>
</evidence>
<feature type="compositionally biased region" description="Basic and acidic residues" evidence="1">
    <location>
        <begin position="9"/>
        <end position="31"/>
    </location>
</feature>
<feature type="region of interest" description="Disordered" evidence="1">
    <location>
        <begin position="1"/>
        <end position="31"/>
    </location>
</feature>
<dbReference type="CDD" id="cd06223">
    <property type="entry name" value="PRTases_typeI"/>
    <property type="match status" value="1"/>
</dbReference>
<dbReference type="Gene3D" id="3.40.50.2020">
    <property type="match status" value="1"/>
</dbReference>
<evidence type="ECO:0000313" key="4">
    <source>
        <dbReference type="Proteomes" id="UP001501257"/>
    </source>
</evidence>
<keyword evidence="3" id="KW-0808">Transferase</keyword>
<keyword evidence="4" id="KW-1185">Reference proteome</keyword>
<dbReference type="InterPro" id="IPR029057">
    <property type="entry name" value="PRTase-like"/>
</dbReference>
<accession>A0ABP9TKE4</accession>
<organism evidence="3 4">
    <name type="scientific">Paeniglutamicibacter antarcticus</name>
    <dbReference type="NCBI Taxonomy" id="494023"/>
    <lineage>
        <taxon>Bacteria</taxon>
        <taxon>Bacillati</taxon>
        <taxon>Actinomycetota</taxon>
        <taxon>Actinomycetes</taxon>
        <taxon>Micrococcales</taxon>
        <taxon>Micrococcaceae</taxon>
        <taxon>Paeniglutamicibacter</taxon>
    </lineage>
</organism>
<sequence>MTFRAPLARSERRGLAIHPGEELKHTGDMSRHTASKFRDRGQAGQMLGEALETHGVGTDAVVLGLLRGGVPVAAALANHLGAELGALAVRKLGVPHQKELAFGAIASYHWHTGRYLVPSVYRHALDSGPAAELEEVEVNADAQLERLAARFADFAPEVAGRTVVLCDDGLATGATMHAALDVLSRCQAAQIIVAVPVAPRGLSDSMQGASVTIILRSPRDFANVGGHYEDFSQVDEAGIELMLRRS</sequence>
<dbReference type="SUPFAM" id="SSF53271">
    <property type="entry name" value="PRTase-like"/>
    <property type="match status" value="1"/>
</dbReference>
<evidence type="ECO:0000259" key="2">
    <source>
        <dbReference type="Pfam" id="PF00156"/>
    </source>
</evidence>
<proteinExistence type="predicted"/>
<name>A0ABP9TKE4_9MICC</name>
<dbReference type="Proteomes" id="UP001501257">
    <property type="component" value="Unassembled WGS sequence"/>
</dbReference>
<reference evidence="4" key="1">
    <citation type="journal article" date="2019" name="Int. J. Syst. Evol. Microbiol.">
        <title>The Global Catalogue of Microorganisms (GCM) 10K type strain sequencing project: providing services to taxonomists for standard genome sequencing and annotation.</title>
        <authorList>
            <consortium name="The Broad Institute Genomics Platform"/>
            <consortium name="The Broad Institute Genome Sequencing Center for Infectious Disease"/>
            <person name="Wu L."/>
            <person name="Ma J."/>
        </authorList>
    </citation>
    <scope>NUCLEOTIDE SEQUENCE [LARGE SCALE GENOMIC DNA]</scope>
    <source>
        <strain evidence="4">JCM 18952</strain>
    </source>
</reference>
<dbReference type="Pfam" id="PF00156">
    <property type="entry name" value="Pribosyltran"/>
    <property type="match status" value="1"/>
</dbReference>
<dbReference type="Gene3D" id="3.30.1310.20">
    <property type="entry name" value="PRTase-like"/>
    <property type="match status" value="1"/>
</dbReference>